<dbReference type="Gene3D" id="3.40.1080.10">
    <property type="entry name" value="Glutaconate Coenzyme A-transferase"/>
    <property type="match status" value="1"/>
</dbReference>
<dbReference type="PANTHER" id="PTHR13707:SF23">
    <property type="entry name" value="SUCCINYL-COA:3-KETOACID-COENZYME A TRANSFERASE"/>
    <property type="match status" value="1"/>
</dbReference>
<dbReference type="GO" id="GO:0005739">
    <property type="term" value="C:mitochondrion"/>
    <property type="evidence" value="ECO:0007669"/>
    <property type="project" value="TreeGrafter"/>
</dbReference>
<dbReference type="SMART" id="SM00882">
    <property type="entry name" value="CoA_trans"/>
    <property type="match status" value="1"/>
</dbReference>
<sequence length="130" mass="13839">LQGPYPQKGEEDPDLTNAGKEAITLLPGASVFSSDESFAMVRGGHIDLTLLGAFQVSQYGDIANWLIPGKLMKGMGGAMDLVSAPGAKVIATMEHTSNGKPKILSECELPLTGSKCVSRIITEMVHFFCR</sequence>
<dbReference type="InterPro" id="IPR004165">
    <property type="entry name" value="CoA_trans_fam_I"/>
</dbReference>
<dbReference type="WBParaSite" id="GPUH_0000008901-mRNA-1">
    <property type="protein sequence ID" value="GPUH_0000008901-mRNA-1"/>
    <property type="gene ID" value="GPUH_0000008901"/>
</dbReference>
<dbReference type="AlphaFoldDB" id="A0A183CUE9"/>
<evidence type="ECO:0000313" key="1">
    <source>
        <dbReference type="WBParaSite" id="GPUH_0000008901-mRNA-1"/>
    </source>
</evidence>
<dbReference type="GO" id="GO:0008260">
    <property type="term" value="F:succinyl-CoA:3-oxo-acid CoA-transferase activity"/>
    <property type="evidence" value="ECO:0007669"/>
    <property type="project" value="TreeGrafter"/>
</dbReference>
<accession>A0A183CUE9</accession>
<dbReference type="PANTHER" id="PTHR13707">
    <property type="entry name" value="KETOACID-COENZYME A TRANSFERASE"/>
    <property type="match status" value="1"/>
</dbReference>
<dbReference type="InterPro" id="IPR037171">
    <property type="entry name" value="NagB/RpiA_transferase-like"/>
</dbReference>
<proteinExistence type="predicted"/>
<reference evidence="1" key="1">
    <citation type="submission" date="2016-06" db="UniProtKB">
        <authorList>
            <consortium name="WormBaseParasite"/>
        </authorList>
    </citation>
    <scope>IDENTIFICATION</scope>
</reference>
<dbReference type="SUPFAM" id="SSF100950">
    <property type="entry name" value="NagB/RpiA/CoA transferase-like"/>
    <property type="match status" value="1"/>
</dbReference>
<organism evidence="1">
    <name type="scientific">Gongylonema pulchrum</name>
    <dbReference type="NCBI Taxonomy" id="637853"/>
    <lineage>
        <taxon>Eukaryota</taxon>
        <taxon>Metazoa</taxon>
        <taxon>Ecdysozoa</taxon>
        <taxon>Nematoda</taxon>
        <taxon>Chromadorea</taxon>
        <taxon>Rhabditida</taxon>
        <taxon>Spirurina</taxon>
        <taxon>Spiruromorpha</taxon>
        <taxon>Spiruroidea</taxon>
        <taxon>Gongylonematidae</taxon>
        <taxon>Gongylonema</taxon>
    </lineage>
</organism>
<dbReference type="Pfam" id="PF01144">
    <property type="entry name" value="CoA_trans"/>
    <property type="match status" value="1"/>
</dbReference>
<protein>
    <submittedName>
        <fullName evidence="1">OXCT1</fullName>
    </submittedName>
</protein>
<name>A0A183CUE9_9BILA</name>